<evidence type="ECO:0000313" key="1">
    <source>
        <dbReference type="EMBL" id="CEG18080.1"/>
    </source>
</evidence>
<keyword evidence="2" id="KW-1185">Reference proteome</keyword>
<protein>
    <submittedName>
        <fullName evidence="1">Uncharacterized protein</fullName>
    </submittedName>
</protein>
<reference evidence="1 2" key="1">
    <citation type="submission" date="2014-09" db="EMBL/GenBank/DDBJ databases">
        <authorList>
            <person name="Regsiter A."/>
        </authorList>
    </citation>
    <scope>NUCLEOTIDE SEQUENCE [LARGE SCALE GENOMIC DNA]</scope>
</reference>
<organism evidence="1 2">
    <name type="scientific">Xanthomonas citri pv. citri</name>
    <dbReference type="NCBI Taxonomy" id="611301"/>
    <lineage>
        <taxon>Bacteria</taxon>
        <taxon>Pseudomonadati</taxon>
        <taxon>Pseudomonadota</taxon>
        <taxon>Gammaproteobacteria</taxon>
        <taxon>Lysobacterales</taxon>
        <taxon>Lysobacteraceae</taxon>
        <taxon>Xanthomonas</taxon>
    </lineage>
</organism>
<gene>
    <name evidence="1" type="ORF">XAC3562_760057</name>
</gene>
<comment type="caution">
    <text evidence="1">The sequence shown here is derived from an EMBL/GenBank/DDBJ whole genome shotgun (WGS) entry which is preliminary data.</text>
</comment>
<dbReference type="Proteomes" id="UP000052230">
    <property type="component" value="Unassembled WGS sequence"/>
</dbReference>
<dbReference type="EMBL" id="CCXZ01000173">
    <property type="protein sequence ID" value="CEG18080.1"/>
    <property type="molecule type" value="Genomic_DNA"/>
</dbReference>
<evidence type="ECO:0000313" key="2">
    <source>
        <dbReference type="Proteomes" id="UP000052230"/>
    </source>
</evidence>
<proteinExistence type="predicted"/>
<name>A0A0U5BXN2_XANCI</name>
<sequence>MPDGEQRGGRAAQPRQRAILMGMIHILNSRIGIYLVPLDPSERYLRWKRIFATPGPTAAIAAELA</sequence>
<accession>A0A0U5BXN2</accession>
<dbReference type="AlphaFoldDB" id="A0A0U5BXN2"/>